<dbReference type="AlphaFoldDB" id="A0A7K3VSL0"/>
<name>A0A7K3VSL0_RHILE</name>
<protein>
    <submittedName>
        <fullName evidence="1">Uncharacterized protein</fullName>
    </submittedName>
</protein>
<organism evidence="1 2">
    <name type="scientific">Rhizobium leguminosarum</name>
    <dbReference type="NCBI Taxonomy" id="384"/>
    <lineage>
        <taxon>Bacteria</taxon>
        <taxon>Pseudomonadati</taxon>
        <taxon>Pseudomonadota</taxon>
        <taxon>Alphaproteobacteria</taxon>
        <taxon>Hyphomicrobiales</taxon>
        <taxon>Rhizobiaceae</taxon>
        <taxon>Rhizobium/Agrobacterium group</taxon>
        <taxon>Rhizobium</taxon>
    </lineage>
</organism>
<gene>
    <name evidence="1" type="ORF">GR257_34490</name>
</gene>
<dbReference type="Proteomes" id="UP000471705">
    <property type="component" value="Unassembled WGS sequence"/>
</dbReference>
<comment type="caution">
    <text evidence="1">The sequence shown here is derived from an EMBL/GenBank/DDBJ whole genome shotgun (WGS) entry which is preliminary data.</text>
</comment>
<evidence type="ECO:0000313" key="1">
    <source>
        <dbReference type="EMBL" id="NEK19874.1"/>
    </source>
</evidence>
<accession>A0A7K3VSL0</accession>
<proteinExistence type="predicted"/>
<dbReference type="EMBL" id="WUFV01000034">
    <property type="protein sequence ID" value="NEK19874.1"/>
    <property type="molecule type" value="Genomic_DNA"/>
</dbReference>
<evidence type="ECO:0000313" key="2">
    <source>
        <dbReference type="Proteomes" id="UP000471705"/>
    </source>
</evidence>
<dbReference type="RefSeq" id="WP_130689450.1">
    <property type="nucleotide sequence ID" value="NZ_WUFV01000034.1"/>
</dbReference>
<reference evidence="1 2" key="1">
    <citation type="submission" date="2019-12" db="EMBL/GenBank/DDBJ databases">
        <title>Rhizobium genotypes associated with high levels of biological nitrogen fixation by grain legumes in a temperate-maritime cropping system.</title>
        <authorList>
            <person name="Maluk M."/>
            <person name="Francesc Ferrando Molina F."/>
            <person name="Lopez Del Egido L."/>
            <person name="Lafos M."/>
            <person name="Langarica-Fuentes A."/>
            <person name="Gebre Yohannes G."/>
            <person name="Young M.W."/>
            <person name="Martin P."/>
            <person name="Gantlett R."/>
            <person name="Kenicer G."/>
            <person name="Hawes C."/>
            <person name="Begg G.S."/>
            <person name="Quilliam R.S."/>
            <person name="Squire G.R."/>
            <person name="Poole P.S."/>
            <person name="Young P.W."/>
            <person name="Iannetta P.M."/>
            <person name="James E.K."/>
        </authorList>
    </citation>
    <scope>NUCLEOTIDE SEQUENCE [LARGE SCALE GENOMIC DNA]</scope>
    <source>
        <strain evidence="1 2">JHI54</strain>
    </source>
</reference>
<sequence length="80" mass="8907">MELEFGPLTLSSSIAQQRLRAVKFPCRRSSTLLVCKDEPRYTGRPNVSAADLLEFTDKVAIAGAECRAKLRAVKKIVEQK</sequence>